<feature type="compositionally biased region" description="Polar residues" evidence="6">
    <location>
        <begin position="119"/>
        <end position="132"/>
    </location>
</feature>
<evidence type="ECO:0000259" key="7">
    <source>
        <dbReference type="PROSITE" id="PS50048"/>
    </source>
</evidence>
<dbReference type="PANTHER" id="PTHR37534:SF25">
    <property type="entry name" value="ZN(II)2CYS6 TRANSCRIPTION FACTOR (EUROFUNG)"/>
    <property type="match status" value="1"/>
</dbReference>
<evidence type="ECO:0000256" key="3">
    <source>
        <dbReference type="ARBA" id="ARBA00023125"/>
    </source>
</evidence>
<dbReference type="PANTHER" id="PTHR37534">
    <property type="entry name" value="TRANSCRIPTIONAL ACTIVATOR PROTEIN UGA3"/>
    <property type="match status" value="1"/>
</dbReference>
<dbReference type="InterPro" id="IPR021858">
    <property type="entry name" value="Fun_TF"/>
</dbReference>
<keyword evidence="2" id="KW-0805">Transcription regulation</keyword>
<dbReference type="VEuPathDB" id="FungiDB:BDV34DRAFT_127537"/>
<comment type="subcellular location">
    <subcellularLocation>
        <location evidence="1">Nucleus</location>
    </subcellularLocation>
</comment>
<evidence type="ECO:0000256" key="5">
    <source>
        <dbReference type="ARBA" id="ARBA00023242"/>
    </source>
</evidence>
<keyword evidence="3" id="KW-0238">DNA-binding</keyword>
<feature type="region of interest" description="Disordered" evidence="6">
    <location>
        <begin position="96"/>
        <end position="133"/>
    </location>
</feature>
<keyword evidence="4" id="KW-0804">Transcription</keyword>
<proteinExistence type="predicted"/>
<dbReference type="Gene3D" id="4.10.240.10">
    <property type="entry name" value="Zn(2)-C6 fungal-type DNA-binding domain"/>
    <property type="match status" value="1"/>
</dbReference>
<dbReference type="OMA" id="DYSWASK"/>
<dbReference type="Proteomes" id="UP000326532">
    <property type="component" value="Unassembled WGS sequence"/>
</dbReference>
<dbReference type="GO" id="GO:0008270">
    <property type="term" value="F:zinc ion binding"/>
    <property type="evidence" value="ECO:0007669"/>
    <property type="project" value="InterPro"/>
</dbReference>
<feature type="domain" description="Zn(2)-C6 fungal-type" evidence="7">
    <location>
        <begin position="21"/>
        <end position="50"/>
    </location>
</feature>
<dbReference type="SUPFAM" id="SSF57701">
    <property type="entry name" value="Zn2/Cys6 DNA-binding domain"/>
    <property type="match status" value="1"/>
</dbReference>
<evidence type="ECO:0000256" key="2">
    <source>
        <dbReference type="ARBA" id="ARBA00023015"/>
    </source>
</evidence>
<keyword evidence="9" id="KW-1185">Reference proteome</keyword>
<evidence type="ECO:0000256" key="4">
    <source>
        <dbReference type="ARBA" id="ARBA00023163"/>
    </source>
</evidence>
<evidence type="ECO:0000256" key="1">
    <source>
        <dbReference type="ARBA" id="ARBA00004123"/>
    </source>
</evidence>
<dbReference type="EMBL" id="ML734987">
    <property type="protein sequence ID" value="KAB8203802.1"/>
    <property type="molecule type" value="Genomic_DNA"/>
</dbReference>
<dbReference type="CDD" id="cd00067">
    <property type="entry name" value="GAL4"/>
    <property type="match status" value="1"/>
</dbReference>
<dbReference type="InterPro" id="IPR036864">
    <property type="entry name" value="Zn2-C6_fun-type_DNA-bd_sf"/>
</dbReference>
<gene>
    <name evidence="8" type="ORF">BDV34DRAFT_127537</name>
</gene>
<accession>A0A5N6DF23</accession>
<dbReference type="GO" id="GO:0000981">
    <property type="term" value="F:DNA-binding transcription factor activity, RNA polymerase II-specific"/>
    <property type="evidence" value="ECO:0007669"/>
    <property type="project" value="InterPro"/>
</dbReference>
<dbReference type="Pfam" id="PF00172">
    <property type="entry name" value="Zn_clus"/>
    <property type="match status" value="1"/>
</dbReference>
<keyword evidence="5" id="KW-0539">Nucleus</keyword>
<dbReference type="Pfam" id="PF11951">
    <property type="entry name" value="Fungal_trans_2"/>
    <property type="match status" value="1"/>
</dbReference>
<evidence type="ECO:0000313" key="9">
    <source>
        <dbReference type="Proteomes" id="UP000326532"/>
    </source>
</evidence>
<evidence type="ECO:0000313" key="8">
    <source>
        <dbReference type="EMBL" id="KAB8203802.1"/>
    </source>
</evidence>
<name>A0A5N6DF23_ASPPA</name>
<organism evidence="8 9">
    <name type="scientific">Aspergillus parasiticus</name>
    <dbReference type="NCBI Taxonomy" id="5067"/>
    <lineage>
        <taxon>Eukaryota</taxon>
        <taxon>Fungi</taxon>
        <taxon>Dikarya</taxon>
        <taxon>Ascomycota</taxon>
        <taxon>Pezizomycotina</taxon>
        <taxon>Eurotiomycetes</taxon>
        <taxon>Eurotiomycetidae</taxon>
        <taxon>Eurotiales</taxon>
        <taxon>Aspergillaceae</taxon>
        <taxon>Aspergillus</taxon>
        <taxon>Aspergillus subgen. Circumdati</taxon>
    </lineage>
</organism>
<evidence type="ECO:0000256" key="6">
    <source>
        <dbReference type="SAM" id="MobiDB-lite"/>
    </source>
</evidence>
<dbReference type="PROSITE" id="PS00463">
    <property type="entry name" value="ZN2_CY6_FUNGAL_1"/>
    <property type="match status" value="1"/>
</dbReference>
<sequence>MQRSRTESGEQPRKRTRLIAGCHACRSSHRKCDTNTPCHSCQQSKLECVRDFKYKFRHLISSTRNWDVAFPERQLWTSPSGPFHFCDQTRSIGRRYDASTSPRRSASPVLENRRHSHPLTESPQRSSDTTPDAVTDIDMYCDDGISPSGNMVAVRAECLSSPWTLSTAPFSPREALLMRNFTEEMASWVDVADVKRHFELEVPRRALHNPILRYAIFALSSRHLSRTRGGGETEALHYHTGCLQHLISALSGSEEADDEILASAAILRLFEEMDAEDCQRQLSANTRLLNSIPDFRFSGGLREATAWLCLRQDIYVSLITQQPLRTNLAKFASSVVFHEDDDFAWANRMVFLLAKVLSYAFCEGPFATTDDTWRSIDEEVDGWEMNKPSSFNPIHSVPRGRENDHRLPQNWMLSAIHVLGLQYYHIAKIILALSTQSTVSNAYEHLERGRTIERCVTHHLLIVLGLAESNIKAENALFTARHCLSVWGSVLRHRLDQDAATAILTTTERITGWSTTWLVASLEEKWDSYRDDD</sequence>
<dbReference type="GO" id="GO:0045944">
    <property type="term" value="P:positive regulation of transcription by RNA polymerase II"/>
    <property type="evidence" value="ECO:0007669"/>
    <property type="project" value="TreeGrafter"/>
</dbReference>
<dbReference type="InterPro" id="IPR001138">
    <property type="entry name" value="Zn2Cys6_DnaBD"/>
</dbReference>
<dbReference type="AlphaFoldDB" id="A0A5N6DF23"/>
<reference evidence="8 9" key="1">
    <citation type="submission" date="2019-04" db="EMBL/GenBank/DDBJ databases">
        <title>Fungal friends and foes A comparative genomics study of 23 Aspergillus species from section Flavi.</title>
        <authorList>
            <consortium name="DOE Joint Genome Institute"/>
            <person name="Kjaerbolling I."/>
            <person name="Vesth T.C."/>
            <person name="Frisvad J.C."/>
            <person name="Nybo J.L."/>
            <person name="Theobald S."/>
            <person name="Kildgaard S."/>
            <person name="Petersen T.I."/>
            <person name="Kuo A."/>
            <person name="Sato A."/>
            <person name="Lyhne E.K."/>
            <person name="Kogle M.E."/>
            <person name="Wiebenga A."/>
            <person name="Kun R.S."/>
            <person name="Lubbers R.J."/>
            <person name="Makela M.R."/>
            <person name="Barry K."/>
            <person name="Chovatia M."/>
            <person name="Clum A."/>
            <person name="Daum C."/>
            <person name="Haridas S."/>
            <person name="He G."/>
            <person name="LaButti K."/>
            <person name="Lipzen A."/>
            <person name="Mondo S."/>
            <person name="Pangilinan J."/>
            <person name="Riley R."/>
            <person name="Salamov A."/>
            <person name="Simmons B.A."/>
            <person name="Magnuson J.K."/>
            <person name="Henrissat B."/>
            <person name="Mortensen U.H."/>
            <person name="Larsen T.O."/>
            <person name="De vries R.P."/>
            <person name="Grigoriev I.V."/>
            <person name="Machida M."/>
            <person name="Baker S.E."/>
            <person name="Andersen M.R."/>
        </authorList>
    </citation>
    <scope>NUCLEOTIDE SEQUENCE [LARGE SCALE GENOMIC DNA]</scope>
    <source>
        <strain evidence="8 9">CBS 117618</strain>
    </source>
</reference>
<dbReference type="SMART" id="SM00066">
    <property type="entry name" value="GAL4"/>
    <property type="match status" value="1"/>
</dbReference>
<protein>
    <recommendedName>
        <fullName evidence="7">Zn(2)-C6 fungal-type domain-containing protein</fullName>
    </recommendedName>
</protein>
<dbReference type="GO" id="GO:0000976">
    <property type="term" value="F:transcription cis-regulatory region binding"/>
    <property type="evidence" value="ECO:0007669"/>
    <property type="project" value="TreeGrafter"/>
</dbReference>
<dbReference type="PROSITE" id="PS50048">
    <property type="entry name" value="ZN2_CY6_FUNGAL_2"/>
    <property type="match status" value="1"/>
</dbReference>
<dbReference type="GO" id="GO:0005634">
    <property type="term" value="C:nucleus"/>
    <property type="evidence" value="ECO:0007669"/>
    <property type="project" value="UniProtKB-SubCell"/>
</dbReference>